<dbReference type="AlphaFoldDB" id="A0A016TYB6"/>
<dbReference type="OrthoDB" id="10261055at2759"/>
<reference evidence="2" key="1">
    <citation type="journal article" date="2015" name="Nat. Genet.">
        <title>The genome and transcriptome of the zoonotic hookworm Ancylostoma ceylanicum identify infection-specific gene families.</title>
        <authorList>
            <person name="Schwarz E.M."/>
            <person name="Hu Y."/>
            <person name="Antoshechkin I."/>
            <person name="Miller M.M."/>
            <person name="Sternberg P.W."/>
            <person name="Aroian R.V."/>
        </authorList>
    </citation>
    <scope>NUCLEOTIDE SEQUENCE</scope>
    <source>
        <strain evidence="2">HY135</strain>
    </source>
</reference>
<accession>A0A016TYB6</accession>
<comment type="caution">
    <text evidence="1">The sequence shown here is derived from an EMBL/GenBank/DDBJ whole genome shotgun (WGS) entry which is preliminary data.</text>
</comment>
<dbReference type="PANTHER" id="PTHR11607">
    <property type="entry name" value="ALPHA-MANNOSIDASE"/>
    <property type="match status" value="1"/>
</dbReference>
<dbReference type="STRING" id="53326.A0A016TYB6"/>
<dbReference type="InterPro" id="IPR011013">
    <property type="entry name" value="Gal_mutarotase_sf_dom"/>
</dbReference>
<evidence type="ECO:0008006" key="3">
    <source>
        <dbReference type="Google" id="ProtNLM"/>
    </source>
</evidence>
<dbReference type="GO" id="GO:0005975">
    <property type="term" value="P:carbohydrate metabolic process"/>
    <property type="evidence" value="ECO:0007669"/>
    <property type="project" value="InterPro"/>
</dbReference>
<organism evidence="1 2">
    <name type="scientific">Ancylostoma ceylanicum</name>
    <dbReference type="NCBI Taxonomy" id="53326"/>
    <lineage>
        <taxon>Eukaryota</taxon>
        <taxon>Metazoa</taxon>
        <taxon>Ecdysozoa</taxon>
        <taxon>Nematoda</taxon>
        <taxon>Chromadorea</taxon>
        <taxon>Rhabditida</taxon>
        <taxon>Rhabditina</taxon>
        <taxon>Rhabditomorpha</taxon>
        <taxon>Strongyloidea</taxon>
        <taxon>Ancylostomatidae</taxon>
        <taxon>Ancylostomatinae</taxon>
        <taxon>Ancylostoma</taxon>
    </lineage>
</organism>
<dbReference type="EMBL" id="JARK01001405">
    <property type="protein sequence ID" value="EYC07567.1"/>
    <property type="molecule type" value="Genomic_DNA"/>
</dbReference>
<dbReference type="Gene3D" id="2.70.98.30">
    <property type="entry name" value="Golgi alpha-mannosidase II, domain 4"/>
    <property type="match status" value="1"/>
</dbReference>
<evidence type="ECO:0000313" key="1">
    <source>
        <dbReference type="EMBL" id="EYC07567.1"/>
    </source>
</evidence>
<dbReference type="PANTHER" id="PTHR11607:SF71">
    <property type="entry name" value="ALPHA-MANNOSIDASE"/>
    <property type="match status" value="1"/>
</dbReference>
<gene>
    <name evidence="1" type="primary">Acey_s0069.g290</name>
    <name evidence="1" type="ORF">Y032_0069g290</name>
</gene>
<dbReference type="GO" id="GO:0004559">
    <property type="term" value="F:alpha-mannosidase activity"/>
    <property type="evidence" value="ECO:0007669"/>
    <property type="project" value="TreeGrafter"/>
</dbReference>
<dbReference type="GO" id="GO:0006491">
    <property type="term" value="P:N-glycan processing"/>
    <property type="evidence" value="ECO:0007669"/>
    <property type="project" value="TreeGrafter"/>
</dbReference>
<proteinExistence type="predicted"/>
<dbReference type="SUPFAM" id="SSF74650">
    <property type="entry name" value="Galactose mutarotase-like"/>
    <property type="match status" value="1"/>
</dbReference>
<name>A0A016TYB6_9BILA</name>
<dbReference type="Proteomes" id="UP000024635">
    <property type="component" value="Unassembled WGS sequence"/>
</dbReference>
<evidence type="ECO:0000313" key="2">
    <source>
        <dbReference type="Proteomes" id="UP000024635"/>
    </source>
</evidence>
<dbReference type="GO" id="GO:0030246">
    <property type="term" value="F:carbohydrate binding"/>
    <property type="evidence" value="ECO:0007669"/>
    <property type="project" value="InterPro"/>
</dbReference>
<dbReference type="GO" id="GO:0000139">
    <property type="term" value="C:Golgi membrane"/>
    <property type="evidence" value="ECO:0007669"/>
    <property type="project" value="TreeGrafter"/>
</dbReference>
<sequence>MASAAVIEDVHKRITVVSNLAHGVSPNSRGMDVILDRMLNQDDGKGLGGGPDSLPTDILPVEMRFSLLVEKITTPEEDLYSTHHTPAGHLSVQNVLYPPVISMSSGSIPPLCPQCALPCNIQLLAIRAVGNNQQLLTLYNTGSVCRTNTATTCSGDLQKGLIAYLRALRVARVQETNLVGIVPVSSEVSVDNYQPVVHPYKFLSLLLNFSK</sequence>
<protein>
    <recommendedName>
        <fullName evidence="3">Glycosyl hydrolase family 38 C-terminal domain-containing protein</fullName>
    </recommendedName>
</protein>
<keyword evidence="2" id="KW-1185">Reference proteome</keyword>
<dbReference type="InterPro" id="IPR050843">
    <property type="entry name" value="Glycosyl_Hydrlase_38"/>
</dbReference>